<evidence type="ECO:0000256" key="4">
    <source>
        <dbReference type="SAM" id="Phobius"/>
    </source>
</evidence>
<dbReference type="Gene3D" id="3.90.190.10">
    <property type="entry name" value="Protein tyrosine phosphatase superfamily"/>
    <property type="match status" value="2"/>
</dbReference>
<dbReference type="PANTHER" id="PTHR46957">
    <property type="entry name" value="CYTOKINE RECEPTOR"/>
    <property type="match status" value="1"/>
</dbReference>
<dbReference type="GO" id="GO:0043235">
    <property type="term" value="C:receptor complex"/>
    <property type="evidence" value="ECO:0007669"/>
    <property type="project" value="TreeGrafter"/>
</dbReference>
<comment type="caution">
    <text evidence="7">The sequence shown here is derived from an EMBL/GenBank/DDBJ whole genome shotgun (WGS) entry which is preliminary data.</text>
</comment>
<feature type="transmembrane region" description="Helical" evidence="4">
    <location>
        <begin position="22"/>
        <end position="43"/>
    </location>
</feature>
<feature type="domain" description="Tyrosine specific protein phosphatases" evidence="6">
    <location>
        <begin position="344"/>
        <end position="392"/>
    </location>
</feature>
<keyword evidence="4" id="KW-0472">Membrane</keyword>
<dbReference type="SUPFAM" id="SSF52799">
    <property type="entry name" value="(Phosphotyrosine protein) phosphatases II"/>
    <property type="match status" value="1"/>
</dbReference>
<dbReference type="PROSITE" id="PS50055">
    <property type="entry name" value="TYR_PHOSPHATASE_PTP"/>
    <property type="match status" value="1"/>
</dbReference>
<dbReference type="InterPro" id="IPR003595">
    <property type="entry name" value="Tyr_Pase_cat"/>
</dbReference>
<dbReference type="PRINTS" id="PR00700">
    <property type="entry name" value="PRTYPHPHTASE"/>
</dbReference>
<dbReference type="AlphaFoldDB" id="A0A8T2IMD3"/>
<proteinExistence type="predicted"/>
<dbReference type="Proteomes" id="UP000812440">
    <property type="component" value="Chromosome 7"/>
</dbReference>
<dbReference type="InterPro" id="IPR000387">
    <property type="entry name" value="Tyr_Pase_dom"/>
</dbReference>
<evidence type="ECO:0000313" key="7">
    <source>
        <dbReference type="EMBL" id="KAG8434105.1"/>
    </source>
</evidence>
<feature type="domain" description="Tyrosine-protein phosphatase" evidence="5">
    <location>
        <begin position="191"/>
        <end position="401"/>
    </location>
</feature>
<evidence type="ECO:0000256" key="3">
    <source>
        <dbReference type="ARBA" id="ARBA00023180"/>
    </source>
</evidence>
<dbReference type="InterPro" id="IPR029021">
    <property type="entry name" value="Prot-tyrosine_phosphatase-like"/>
</dbReference>
<dbReference type="GO" id="GO:0004725">
    <property type="term" value="F:protein tyrosine phosphatase activity"/>
    <property type="evidence" value="ECO:0007669"/>
    <property type="project" value="InterPro"/>
</dbReference>
<dbReference type="InterPro" id="IPR050713">
    <property type="entry name" value="RTP_Phos/Ushers"/>
</dbReference>
<dbReference type="PANTHER" id="PTHR46957:SF10">
    <property type="entry name" value="PROTEIN TYROSINE PHOSPHATASE, RECEPTOR TYPE, H"/>
    <property type="match status" value="1"/>
</dbReference>
<dbReference type="EMBL" id="JAACNH010000008">
    <property type="protein sequence ID" value="KAG8434105.1"/>
    <property type="molecule type" value="Genomic_DNA"/>
</dbReference>
<dbReference type="Pfam" id="PF00102">
    <property type="entry name" value="Y_phosphatase"/>
    <property type="match status" value="2"/>
</dbReference>
<gene>
    <name evidence="7" type="ORF">GDO86_012469</name>
</gene>
<accession>A0A8T2IMD3</accession>
<keyword evidence="8" id="KW-1185">Reference proteome</keyword>
<keyword evidence="1 4" id="KW-0812">Transmembrane</keyword>
<organism evidence="7 8">
    <name type="scientific">Hymenochirus boettgeri</name>
    <name type="common">Congo dwarf clawed frog</name>
    <dbReference type="NCBI Taxonomy" id="247094"/>
    <lineage>
        <taxon>Eukaryota</taxon>
        <taxon>Metazoa</taxon>
        <taxon>Chordata</taxon>
        <taxon>Craniata</taxon>
        <taxon>Vertebrata</taxon>
        <taxon>Euteleostomi</taxon>
        <taxon>Amphibia</taxon>
        <taxon>Batrachia</taxon>
        <taxon>Anura</taxon>
        <taxon>Pipoidea</taxon>
        <taxon>Pipidae</taxon>
        <taxon>Pipinae</taxon>
        <taxon>Hymenochirus</taxon>
    </lineage>
</organism>
<feature type="transmembrane region" description="Helical" evidence="4">
    <location>
        <begin position="130"/>
        <end position="155"/>
    </location>
</feature>
<evidence type="ECO:0000259" key="5">
    <source>
        <dbReference type="PROSITE" id="PS50055"/>
    </source>
</evidence>
<evidence type="ECO:0000259" key="6">
    <source>
        <dbReference type="PROSITE" id="PS50056"/>
    </source>
</evidence>
<dbReference type="InterPro" id="IPR000242">
    <property type="entry name" value="PTP_cat"/>
</dbReference>
<keyword evidence="3" id="KW-0325">Glycoprotein</keyword>
<dbReference type="SMART" id="SM00404">
    <property type="entry name" value="PTPc_motif"/>
    <property type="match status" value="1"/>
</dbReference>
<protein>
    <submittedName>
        <fullName evidence="7">Uncharacterized protein</fullName>
    </submittedName>
</protein>
<evidence type="ECO:0000313" key="8">
    <source>
        <dbReference type="Proteomes" id="UP000812440"/>
    </source>
</evidence>
<dbReference type="PROSITE" id="PS50056">
    <property type="entry name" value="TYR_PHOSPHATASE_2"/>
    <property type="match status" value="1"/>
</dbReference>
<evidence type="ECO:0000256" key="1">
    <source>
        <dbReference type="ARBA" id="ARBA00022692"/>
    </source>
</evidence>
<sequence>MARKVAFLPIEIIQGTSRISKVTFFCLISQFQPVAVIAMLLLFLDPNTVTYITCPAVSGGYGLKVDFQCPSGKFTHFDINVNNKMALTTTNCTQVTVSDLKPATSYLIEIRTVASSKSVLSSPVQCSTDATGVIVGSVLGVLLFLLLLGLIAFFVMKKRRKQHQQDIVHSIHKEKFSDHFQEKHADSDFGFAEDYQQLSNVGTKQSARAAELPDNRVKNRFTNVLPYDHSRVKLSCSNGNLTTDYINANYMPGYNSSKEFIATQGPLPNTSADFWRMVWEHQVNTIVMLTNCMENSRVKCEHYWPLDYTPCTYGDITVTVTKETILPEWTIRDFSLKHVGYQDAGVGRTGTLIALDYLIQQMEKEQRVGVYSFVEKMRMNRGLMVQTEGQYIFLNKCMLDLIEQSKEEENVYENQINDLIYENASVVREYQKDRL</sequence>
<keyword evidence="2 4" id="KW-1133">Transmembrane helix</keyword>
<name>A0A8T2IMD3_9PIPI</name>
<dbReference type="SMART" id="SM00194">
    <property type="entry name" value="PTPc"/>
    <property type="match status" value="1"/>
</dbReference>
<reference evidence="7" key="1">
    <citation type="thesis" date="2020" institute="ProQuest LLC" country="789 East Eisenhower Parkway, Ann Arbor, MI, USA">
        <title>Comparative Genomics and Chromosome Evolution.</title>
        <authorList>
            <person name="Mudd A.B."/>
        </authorList>
    </citation>
    <scope>NUCLEOTIDE SEQUENCE</scope>
    <source>
        <strain evidence="7">Female2</strain>
        <tissue evidence="7">Blood</tissue>
    </source>
</reference>
<dbReference type="OrthoDB" id="6058203at2759"/>
<evidence type="ECO:0000256" key="2">
    <source>
        <dbReference type="ARBA" id="ARBA00022989"/>
    </source>
</evidence>